<name>A0A4Y2J9T9_ARAVE</name>
<feature type="compositionally biased region" description="Polar residues" evidence="1">
    <location>
        <begin position="128"/>
        <end position="150"/>
    </location>
</feature>
<gene>
    <name evidence="2" type="ORF">AVEN_40619_1</name>
</gene>
<dbReference type="AlphaFoldDB" id="A0A4Y2J9T9"/>
<feature type="compositionally biased region" description="Basic residues" evidence="1">
    <location>
        <begin position="62"/>
        <end position="73"/>
    </location>
</feature>
<organism evidence="2 3">
    <name type="scientific">Araneus ventricosus</name>
    <name type="common">Orbweaver spider</name>
    <name type="synonym">Epeira ventricosa</name>
    <dbReference type="NCBI Taxonomy" id="182803"/>
    <lineage>
        <taxon>Eukaryota</taxon>
        <taxon>Metazoa</taxon>
        <taxon>Ecdysozoa</taxon>
        <taxon>Arthropoda</taxon>
        <taxon>Chelicerata</taxon>
        <taxon>Arachnida</taxon>
        <taxon>Araneae</taxon>
        <taxon>Araneomorphae</taxon>
        <taxon>Entelegynae</taxon>
        <taxon>Araneoidea</taxon>
        <taxon>Araneidae</taxon>
        <taxon>Araneus</taxon>
    </lineage>
</organism>
<feature type="compositionally biased region" description="Low complexity" evidence="1">
    <location>
        <begin position="10"/>
        <end position="26"/>
    </location>
</feature>
<feature type="compositionally biased region" description="Polar residues" evidence="1">
    <location>
        <begin position="157"/>
        <end position="168"/>
    </location>
</feature>
<feature type="compositionally biased region" description="Polar residues" evidence="1">
    <location>
        <begin position="85"/>
        <end position="107"/>
    </location>
</feature>
<dbReference type="Proteomes" id="UP000499080">
    <property type="component" value="Unassembled WGS sequence"/>
</dbReference>
<evidence type="ECO:0000313" key="2">
    <source>
        <dbReference type="EMBL" id="GBM87043.1"/>
    </source>
</evidence>
<protein>
    <submittedName>
        <fullName evidence="2">Uncharacterized protein</fullName>
    </submittedName>
</protein>
<feature type="compositionally biased region" description="Polar residues" evidence="1">
    <location>
        <begin position="190"/>
        <end position="205"/>
    </location>
</feature>
<accession>A0A4Y2J9T9</accession>
<feature type="region of interest" description="Disordered" evidence="1">
    <location>
        <begin position="180"/>
        <end position="205"/>
    </location>
</feature>
<feature type="compositionally biased region" description="Low complexity" evidence="1">
    <location>
        <begin position="43"/>
        <end position="53"/>
    </location>
</feature>
<sequence>MAPQHPKPLPGQTTQMIPQPGGQPIQVKPAHSEPHQHSHRTRSQTISSTSSTRWRIDTRYPSRTRRSQYRLKAKPGTTPGAITGPDQQVSKIILPSTTAAQEGSQLDSRLRPGMQPAQPGQPLDPGMAQQTRTPLGPGQTNSNDSTTWRSPTKLARTGTTPGMSQDQITNHLKYFFHRVEDRHPVPFQDQAESQPERLNQTNNQK</sequence>
<evidence type="ECO:0000256" key="1">
    <source>
        <dbReference type="SAM" id="MobiDB-lite"/>
    </source>
</evidence>
<reference evidence="2 3" key="1">
    <citation type="journal article" date="2019" name="Sci. Rep.">
        <title>Orb-weaving spider Araneus ventricosus genome elucidates the spidroin gene catalogue.</title>
        <authorList>
            <person name="Kono N."/>
            <person name="Nakamura H."/>
            <person name="Ohtoshi R."/>
            <person name="Moran D.A.P."/>
            <person name="Shinohara A."/>
            <person name="Yoshida Y."/>
            <person name="Fujiwara M."/>
            <person name="Mori M."/>
            <person name="Tomita M."/>
            <person name="Arakawa K."/>
        </authorList>
    </citation>
    <scope>NUCLEOTIDE SEQUENCE [LARGE SCALE GENOMIC DNA]</scope>
</reference>
<comment type="caution">
    <text evidence="2">The sequence shown here is derived from an EMBL/GenBank/DDBJ whole genome shotgun (WGS) entry which is preliminary data.</text>
</comment>
<evidence type="ECO:0000313" key="3">
    <source>
        <dbReference type="Proteomes" id="UP000499080"/>
    </source>
</evidence>
<proteinExistence type="predicted"/>
<dbReference type="EMBL" id="BGPR01003355">
    <property type="protein sequence ID" value="GBM87043.1"/>
    <property type="molecule type" value="Genomic_DNA"/>
</dbReference>
<keyword evidence="3" id="KW-1185">Reference proteome</keyword>
<feature type="region of interest" description="Disordered" evidence="1">
    <location>
        <begin position="1"/>
        <end position="168"/>
    </location>
</feature>